<proteinExistence type="predicted"/>
<reference evidence="1 2" key="1">
    <citation type="journal article" date="2019" name="Biochem. Eng. J.">
        <title>Metabolic engineering of the marine bacteria Neptunomonas concharum for the production of acetoin and meso-2,3-butanediol from acetate.</title>
        <authorList>
            <person name="Li W."/>
            <person name="Pu N."/>
            <person name="Liu C.-X."/>
            <person name="Yuan Q.-P."/>
            <person name="Li Z.-J."/>
        </authorList>
    </citation>
    <scope>NUCLEOTIDE SEQUENCE [LARGE SCALE GENOMIC DNA]</scope>
    <source>
        <strain evidence="1 2">JCM17730</strain>
    </source>
</reference>
<gene>
    <name evidence="1" type="ORF">F0U83_11980</name>
</gene>
<name>A0A5P1RFJ9_9GAMM</name>
<dbReference type="KEGG" id="ncu:F0U83_11980"/>
<keyword evidence="2" id="KW-1185">Reference proteome</keyword>
<sequence>MIFARFMAIYGHKFKSCFETQAEINIAKREWALSLAYYSEGQLVAAVDRCKETLAWMPTISEFLKVLETLGAGDGIPGVRDAYQEACRFADHPTKHSWSHMVIYHAGRETGWFRLRSEEEKLVYPVFAYHYEMVVRRCRQGESMDIPSPPALEDKRETDLYLFIKQWSQAQSLSEEQASSLLYYLTKPEGSRARERYRIKSVEKLKSMALDIPLPDRPDFSLLSD</sequence>
<dbReference type="GO" id="GO:0006270">
    <property type="term" value="P:DNA replication initiation"/>
    <property type="evidence" value="ECO:0007669"/>
    <property type="project" value="InterPro"/>
</dbReference>
<organism evidence="1 2">
    <name type="scientific">Neptunomonas concharum</name>
    <dbReference type="NCBI Taxonomy" id="1031538"/>
    <lineage>
        <taxon>Bacteria</taxon>
        <taxon>Pseudomonadati</taxon>
        <taxon>Pseudomonadota</taxon>
        <taxon>Gammaproteobacteria</taxon>
        <taxon>Oceanospirillales</taxon>
        <taxon>Oceanospirillaceae</taxon>
        <taxon>Neptunomonas</taxon>
    </lineage>
</organism>
<accession>A0A5P1RFJ9</accession>
<dbReference type="EMBL" id="CP043869">
    <property type="protein sequence ID" value="QEQ98428.1"/>
    <property type="molecule type" value="Genomic_DNA"/>
</dbReference>
<evidence type="ECO:0000313" key="1">
    <source>
        <dbReference type="EMBL" id="QEQ98428.1"/>
    </source>
</evidence>
<dbReference type="Proteomes" id="UP000324760">
    <property type="component" value="Chromosome"/>
</dbReference>
<dbReference type="InterPro" id="IPR009731">
    <property type="entry name" value="P-like"/>
</dbReference>
<protein>
    <submittedName>
        <fullName evidence="1">Uncharacterized protein</fullName>
    </submittedName>
</protein>
<dbReference type="AlphaFoldDB" id="A0A5P1RFJ9"/>
<evidence type="ECO:0000313" key="2">
    <source>
        <dbReference type="Proteomes" id="UP000324760"/>
    </source>
</evidence>
<dbReference type="OrthoDB" id="5725929at2"/>
<dbReference type="Pfam" id="PF06992">
    <property type="entry name" value="Phage_lambda_P"/>
    <property type="match status" value="1"/>
</dbReference>